<evidence type="ECO:0000313" key="6">
    <source>
        <dbReference type="Proteomes" id="UP000682811"/>
    </source>
</evidence>
<keyword evidence="3" id="KW-0812">Transmembrane</keyword>
<dbReference type="Pfam" id="PF13490">
    <property type="entry name" value="zf-HC2"/>
    <property type="match status" value="1"/>
</dbReference>
<keyword evidence="3" id="KW-0472">Membrane</keyword>
<proteinExistence type="inferred from homology"/>
<reference evidence="5 6" key="1">
    <citation type="submission" date="2021-03" db="EMBL/GenBank/DDBJ databases">
        <title>Antimicrobial resistance genes in bacteria isolated from Japanese honey, and their potential for conferring macrolide and lincosamide resistance in the American foulbrood pathogen Paenibacillus larvae.</title>
        <authorList>
            <person name="Okamoto M."/>
            <person name="Kumagai M."/>
            <person name="Kanamori H."/>
            <person name="Takamatsu D."/>
        </authorList>
    </citation>
    <scope>NUCLEOTIDE SEQUENCE [LARGE SCALE GENOMIC DNA]</scope>
    <source>
        <strain evidence="5 6">J34TS1</strain>
    </source>
</reference>
<dbReference type="RefSeq" id="WP_212980521.1">
    <property type="nucleotide sequence ID" value="NZ_AP025343.1"/>
</dbReference>
<sequence>MKCELIQYQLGAYTAGELPPESSLYIKQHLLVCPACQAWHKELQELSGIWQQPETDSNFPDMTADIMNEIRQMPPLYTREVSRLKPRNSRKSMIAHFGLAACLAFCLFQFGVFEHLSSGISQATQKFSYSVNHLFKEGNR</sequence>
<organism evidence="5 6">
    <name type="scientific">Paenibacillus azoreducens</name>
    <dbReference type="NCBI Taxonomy" id="116718"/>
    <lineage>
        <taxon>Bacteria</taxon>
        <taxon>Bacillati</taxon>
        <taxon>Bacillota</taxon>
        <taxon>Bacilli</taxon>
        <taxon>Bacillales</taxon>
        <taxon>Paenibacillaceae</taxon>
        <taxon>Paenibacillus</taxon>
    </lineage>
</organism>
<name>A0A920CV88_9BACL</name>
<evidence type="ECO:0000313" key="5">
    <source>
        <dbReference type="EMBL" id="GIO50262.1"/>
    </source>
</evidence>
<evidence type="ECO:0000256" key="1">
    <source>
        <dbReference type="ARBA" id="ARBA00024353"/>
    </source>
</evidence>
<dbReference type="Gene3D" id="1.10.10.1320">
    <property type="entry name" value="Anti-sigma factor, zinc-finger domain"/>
    <property type="match status" value="1"/>
</dbReference>
<comment type="similarity">
    <text evidence="1">Belongs to the zinc-associated anti-sigma factor (ZAS) superfamily. Anti-sigma-W factor family.</text>
</comment>
<gene>
    <name evidence="5" type="ORF">J34TS1_50270</name>
</gene>
<dbReference type="EMBL" id="BORT01000030">
    <property type="protein sequence ID" value="GIO50262.1"/>
    <property type="molecule type" value="Genomic_DNA"/>
</dbReference>
<dbReference type="Proteomes" id="UP000682811">
    <property type="component" value="Unassembled WGS sequence"/>
</dbReference>
<comment type="caution">
    <text evidence="5">The sequence shown here is derived from an EMBL/GenBank/DDBJ whole genome shotgun (WGS) entry which is preliminary data.</text>
</comment>
<evidence type="ECO:0000256" key="3">
    <source>
        <dbReference type="SAM" id="Phobius"/>
    </source>
</evidence>
<dbReference type="InterPro" id="IPR041916">
    <property type="entry name" value="Anti_sigma_zinc_sf"/>
</dbReference>
<accession>A0A920CV88</accession>
<keyword evidence="3" id="KW-1133">Transmembrane helix</keyword>
<dbReference type="AlphaFoldDB" id="A0A920CV88"/>
<evidence type="ECO:0000256" key="2">
    <source>
        <dbReference type="ARBA" id="ARBA00024438"/>
    </source>
</evidence>
<dbReference type="InterPro" id="IPR027383">
    <property type="entry name" value="Znf_put"/>
</dbReference>
<feature type="transmembrane region" description="Helical" evidence="3">
    <location>
        <begin position="93"/>
        <end position="112"/>
    </location>
</feature>
<evidence type="ECO:0000259" key="4">
    <source>
        <dbReference type="Pfam" id="PF13490"/>
    </source>
</evidence>
<keyword evidence="6" id="KW-1185">Reference proteome</keyword>
<feature type="domain" description="Putative zinc-finger" evidence="4">
    <location>
        <begin position="3"/>
        <end position="37"/>
    </location>
</feature>
<protein>
    <recommendedName>
        <fullName evidence="2">Anti-sigma-W factor RsiW</fullName>
    </recommendedName>
</protein>